<dbReference type="AlphaFoldDB" id="A0A8X8YUD7"/>
<dbReference type="Pfam" id="PF00249">
    <property type="entry name" value="Myb_DNA-binding"/>
    <property type="match status" value="2"/>
</dbReference>
<dbReference type="FunFam" id="1.10.10.60:FF:000119">
    <property type="entry name" value="Transcription factor GAMYB"/>
    <property type="match status" value="1"/>
</dbReference>
<dbReference type="CDD" id="cd00167">
    <property type="entry name" value="SANT"/>
    <property type="match status" value="2"/>
</dbReference>
<evidence type="ECO:0000256" key="7">
    <source>
        <dbReference type="ARBA" id="ARBA00023242"/>
    </source>
</evidence>
<evidence type="ECO:0008006" key="14">
    <source>
        <dbReference type="Google" id="ProtNLM"/>
    </source>
</evidence>
<accession>A0A8X8YUD7</accession>
<dbReference type="GO" id="GO:0040008">
    <property type="term" value="P:regulation of growth"/>
    <property type="evidence" value="ECO:0007669"/>
    <property type="project" value="UniProtKB-ARBA"/>
</dbReference>
<name>A0A8X8YUD7_SALSN</name>
<feature type="compositionally biased region" description="Polar residues" evidence="9">
    <location>
        <begin position="153"/>
        <end position="165"/>
    </location>
</feature>
<reference evidence="12" key="2">
    <citation type="submission" date="2020-08" db="EMBL/GenBank/DDBJ databases">
        <title>Plant Genome Project.</title>
        <authorList>
            <person name="Zhang R.-G."/>
        </authorList>
    </citation>
    <scope>NUCLEOTIDE SEQUENCE</scope>
    <source>
        <strain evidence="12">Huo1</strain>
        <tissue evidence="12">Leaf</tissue>
    </source>
</reference>
<keyword evidence="7" id="KW-0539">Nucleus</keyword>
<keyword evidence="6" id="KW-0804">Transcription</keyword>
<feature type="domain" description="Myb-like" evidence="10">
    <location>
        <begin position="87"/>
        <end position="137"/>
    </location>
</feature>
<comment type="subcellular location">
    <subcellularLocation>
        <location evidence="1">Nucleus</location>
    </subcellularLocation>
</comment>
<dbReference type="GO" id="GO:0045893">
    <property type="term" value="P:positive regulation of DNA-templated transcription"/>
    <property type="evidence" value="ECO:0007669"/>
    <property type="project" value="UniProtKB-ARBA"/>
</dbReference>
<dbReference type="FunFam" id="1.10.10.60:FF:000001">
    <property type="entry name" value="MYB-related transcription factor"/>
    <property type="match status" value="1"/>
</dbReference>
<dbReference type="InterPro" id="IPR001345">
    <property type="entry name" value="PG/BPGM_mutase_AS"/>
</dbReference>
<dbReference type="PANTHER" id="PTHR47995:SF18">
    <property type="entry name" value="TRANSCRIPTION FACTOR MYB65"/>
    <property type="match status" value="1"/>
</dbReference>
<dbReference type="PROSITE" id="PS50090">
    <property type="entry name" value="MYB_LIKE"/>
    <property type="match status" value="2"/>
</dbReference>
<keyword evidence="4" id="KW-0238">DNA-binding</keyword>
<evidence type="ECO:0000256" key="1">
    <source>
        <dbReference type="ARBA" id="ARBA00004123"/>
    </source>
</evidence>
<dbReference type="InterPro" id="IPR017930">
    <property type="entry name" value="Myb_dom"/>
</dbReference>
<keyword evidence="5" id="KW-0010">Activator</keyword>
<dbReference type="GO" id="GO:0005634">
    <property type="term" value="C:nucleus"/>
    <property type="evidence" value="ECO:0007669"/>
    <property type="project" value="UniProtKB-SubCell"/>
</dbReference>
<keyword evidence="2" id="KW-0677">Repeat</keyword>
<feature type="region of interest" description="Disordered" evidence="9">
    <location>
        <begin position="143"/>
        <end position="165"/>
    </location>
</feature>
<feature type="region of interest" description="Disordered" evidence="9">
    <location>
        <begin position="1"/>
        <end position="27"/>
    </location>
</feature>
<dbReference type="PROSITE" id="PS00175">
    <property type="entry name" value="PG_MUTASE"/>
    <property type="match status" value="1"/>
</dbReference>
<dbReference type="SMART" id="SM00717">
    <property type="entry name" value="SANT"/>
    <property type="match status" value="2"/>
</dbReference>
<comment type="function">
    <text evidence="8">Transcription factor.</text>
</comment>
<evidence type="ECO:0000256" key="5">
    <source>
        <dbReference type="ARBA" id="ARBA00023159"/>
    </source>
</evidence>
<evidence type="ECO:0000259" key="10">
    <source>
        <dbReference type="PROSITE" id="PS50090"/>
    </source>
</evidence>
<dbReference type="OrthoDB" id="2143914at2759"/>
<keyword evidence="13" id="KW-1185">Reference proteome</keyword>
<protein>
    <recommendedName>
        <fullName evidence="14">Myb proto-oncogene protein, plant</fullName>
    </recommendedName>
</protein>
<dbReference type="GO" id="GO:0048235">
    <property type="term" value="P:pollen sperm cell differentiation"/>
    <property type="evidence" value="ECO:0007669"/>
    <property type="project" value="UniProtKB-ARBA"/>
</dbReference>
<gene>
    <name evidence="12" type="ORF">SASPL_101664</name>
</gene>
<evidence type="ECO:0000256" key="4">
    <source>
        <dbReference type="ARBA" id="ARBA00023125"/>
    </source>
</evidence>
<organism evidence="12">
    <name type="scientific">Salvia splendens</name>
    <name type="common">Scarlet sage</name>
    <dbReference type="NCBI Taxonomy" id="180675"/>
    <lineage>
        <taxon>Eukaryota</taxon>
        <taxon>Viridiplantae</taxon>
        <taxon>Streptophyta</taxon>
        <taxon>Embryophyta</taxon>
        <taxon>Tracheophyta</taxon>
        <taxon>Spermatophyta</taxon>
        <taxon>Magnoliopsida</taxon>
        <taxon>eudicotyledons</taxon>
        <taxon>Gunneridae</taxon>
        <taxon>Pentapetalae</taxon>
        <taxon>asterids</taxon>
        <taxon>lamiids</taxon>
        <taxon>Lamiales</taxon>
        <taxon>Lamiaceae</taxon>
        <taxon>Nepetoideae</taxon>
        <taxon>Mentheae</taxon>
        <taxon>Salviinae</taxon>
        <taxon>Salvia</taxon>
        <taxon>Salvia subgen. Calosphace</taxon>
        <taxon>core Calosphace</taxon>
    </lineage>
</organism>
<keyword evidence="3" id="KW-0805">Transcription regulation</keyword>
<dbReference type="PANTHER" id="PTHR47995">
    <property type="entry name" value="TRANSCRIPTION FACTOR MYB33-RELATED"/>
    <property type="match status" value="1"/>
</dbReference>
<feature type="domain" description="HTH myb-type" evidence="11">
    <location>
        <begin position="38"/>
        <end position="86"/>
    </location>
</feature>
<evidence type="ECO:0000256" key="9">
    <source>
        <dbReference type="SAM" id="MobiDB-lite"/>
    </source>
</evidence>
<dbReference type="EMBL" id="PNBA02000001">
    <property type="protein sequence ID" value="KAG6436762.1"/>
    <property type="molecule type" value="Genomic_DNA"/>
</dbReference>
<evidence type="ECO:0000313" key="12">
    <source>
        <dbReference type="EMBL" id="KAG6436762.1"/>
    </source>
</evidence>
<dbReference type="PROSITE" id="PS51294">
    <property type="entry name" value="HTH_MYB"/>
    <property type="match status" value="2"/>
</dbReference>
<evidence type="ECO:0000256" key="8">
    <source>
        <dbReference type="ARBA" id="ARBA00057804"/>
    </source>
</evidence>
<dbReference type="InterPro" id="IPR001005">
    <property type="entry name" value="SANT/Myb"/>
</dbReference>
<evidence type="ECO:0000313" key="13">
    <source>
        <dbReference type="Proteomes" id="UP000298416"/>
    </source>
</evidence>
<dbReference type="GO" id="GO:0003677">
    <property type="term" value="F:DNA binding"/>
    <property type="evidence" value="ECO:0007669"/>
    <property type="project" value="UniProtKB-KW"/>
</dbReference>
<dbReference type="Proteomes" id="UP000298416">
    <property type="component" value="Unassembled WGS sequence"/>
</dbReference>
<evidence type="ECO:0000256" key="6">
    <source>
        <dbReference type="ARBA" id="ARBA00023163"/>
    </source>
</evidence>
<feature type="compositionally biased region" description="Polar residues" evidence="9">
    <location>
        <begin position="18"/>
        <end position="27"/>
    </location>
</feature>
<dbReference type="GO" id="GO:0003824">
    <property type="term" value="F:catalytic activity"/>
    <property type="evidence" value="ECO:0007669"/>
    <property type="project" value="InterPro"/>
</dbReference>
<evidence type="ECO:0000256" key="3">
    <source>
        <dbReference type="ARBA" id="ARBA00023015"/>
    </source>
</evidence>
<proteinExistence type="predicted"/>
<comment type="caution">
    <text evidence="12">The sequence shown here is derived from an EMBL/GenBank/DDBJ whole genome shotgun (WGS) entry which is preliminary data.</text>
</comment>
<feature type="domain" description="Myb-like" evidence="10">
    <location>
        <begin position="34"/>
        <end position="86"/>
    </location>
</feature>
<evidence type="ECO:0000259" key="11">
    <source>
        <dbReference type="PROSITE" id="PS51294"/>
    </source>
</evidence>
<feature type="domain" description="HTH myb-type" evidence="11">
    <location>
        <begin position="87"/>
        <end position="141"/>
    </location>
</feature>
<sequence>MGHSSTAESEDGVVSAESPLSNDGDNFCGSSSGGAVMKKGPWTSAEDAILVEYVKRHGEGNWNAVQKHTGLARCGKSCRLRWANHLRPNLKKGAFTSEEERLIIELHAKMGNKWARMAAHFPGRTDNEIKNYWNTRGKRRQRAGLPLYPPDLSQHSLPESQQQLSPPRIYGGDKACDILQSNRYRAPDIVFGNFNILTFAPEVPGIPGSISMDNGFASPHSYGFVPQTIVVSEWAREPDEPVSDYGCGGVNEAPTFNRARTDSCVDKSFQFGPCVSYDTDHTKKLLSSVVNQDTPFMSDVIYSASEHFANAQKSELPSLQYQDTGLGVWDPPPESFDSLVQYPPLSGPLPSYCPSPGSSGLLEDLIYEAKALRKLENHSSAWATSSNVSHGKVTDGTGFKTCSTEFKGYIDPNSPSGNSMGSLFNRYTPTTGRLLEDDVTMHHVKSEVFDPSWIVGAESKVDYMRPDAILGSCWVEQSGMASKQRGLTTDSTVPLLGDTSASASTSTWGFTSCSWNIMPAVCQISDIP</sequence>
<evidence type="ECO:0000256" key="2">
    <source>
        <dbReference type="ARBA" id="ARBA00022737"/>
    </source>
</evidence>
<reference evidence="12" key="1">
    <citation type="submission" date="2018-01" db="EMBL/GenBank/DDBJ databases">
        <authorList>
            <person name="Mao J.F."/>
        </authorList>
    </citation>
    <scope>NUCLEOTIDE SEQUENCE</scope>
    <source>
        <strain evidence="12">Huo1</strain>
        <tissue evidence="12">Leaf</tissue>
    </source>
</reference>